<name>A0A915KIJ8_ROMCU</name>
<dbReference type="WBParaSite" id="nRc.2.0.1.t38655-RA">
    <property type="protein sequence ID" value="nRc.2.0.1.t38655-RA"/>
    <property type="gene ID" value="nRc.2.0.1.g38655"/>
</dbReference>
<evidence type="ECO:0000313" key="1">
    <source>
        <dbReference type="Proteomes" id="UP000887565"/>
    </source>
</evidence>
<accession>A0A915KIJ8</accession>
<keyword evidence="1" id="KW-1185">Reference proteome</keyword>
<evidence type="ECO:0000313" key="2">
    <source>
        <dbReference type="WBParaSite" id="nRc.2.0.1.t38655-RA"/>
    </source>
</evidence>
<dbReference type="Proteomes" id="UP000887565">
    <property type="component" value="Unplaced"/>
</dbReference>
<sequence>MKMDRKLFAVLERNIFVWLTSLDGGSSICDKNICQNYGSCAIIDGKSICKFLAREEYNGDVKV</sequence>
<organism evidence="1 2">
    <name type="scientific">Romanomermis culicivorax</name>
    <name type="common">Nematode worm</name>
    <dbReference type="NCBI Taxonomy" id="13658"/>
    <lineage>
        <taxon>Eukaryota</taxon>
        <taxon>Metazoa</taxon>
        <taxon>Ecdysozoa</taxon>
        <taxon>Nematoda</taxon>
        <taxon>Enoplea</taxon>
        <taxon>Dorylaimia</taxon>
        <taxon>Mermithida</taxon>
        <taxon>Mermithoidea</taxon>
        <taxon>Mermithidae</taxon>
        <taxon>Romanomermis</taxon>
    </lineage>
</organism>
<proteinExistence type="predicted"/>
<reference evidence="2" key="1">
    <citation type="submission" date="2022-11" db="UniProtKB">
        <authorList>
            <consortium name="WormBaseParasite"/>
        </authorList>
    </citation>
    <scope>IDENTIFICATION</scope>
</reference>
<dbReference type="AlphaFoldDB" id="A0A915KIJ8"/>
<protein>
    <submittedName>
        <fullName evidence="2">Uncharacterized protein</fullName>
    </submittedName>
</protein>